<proteinExistence type="inferred from homology"/>
<dbReference type="InterPro" id="IPR002053">
    <property type="entry name" value="Glyco_hydro_25"/>
</dbReference>
<protein>
    <submittedName>
        <fullName evidence="4">GH25 family lysozyme</fullName>
    </submittedName>
</protein>
<accession>A0ABV0M3Q0</accession>
<dbReference type="Gene3D" id="3.20.20.80">
    <property type="entry name" value="Glycosidases"/>
    <property type="match status" value="1"/>
</dbReference>
<organism evidence="4 5">
    <name type="scientific">Neorhizobium phenanthreniclasticum</name>
    <dbReference type="NCBI Taxonomy" id="3157917"/>
    <lineage>
        <taxon>Bacteria</taxon>
        <taxon>Pseudomonadati</taxon>
        <taxon>Pseudomonadota</taxon>
        <taxon>Alphaproteobacteria</taxon>
        <taxon>Hyphomicrobiales</taxon>
        <taxon>Rhizobiaceae</taxon>
        <taxon>Rhizobium/Agrobacterium group</taxon>
        <taxon>Neorhizobium</taxon>
    </lineage>
</organism>
<dbReference type="PANTHER" id="PTHR34135">
    <property type="entry name" value="LYSOZYME"/>
    <property type="match status" value="1"/>
</dbReference>
<evidence type="ECO:0000256" key="1">
    <source>
        <dbReference type="ARBA" id="ARBA00010646"/>
    </source>
</evidence>
<gene>
    <name evidence="4" type="ORF">ABK249_16250</name>
</gene>
<keyword evidence="2" id="KW-0378">Hydrolase</keyword>
<dbReference type="CDD" id="cd06413">
    <property type="entry name" value="GH25_muramidase_1"/>
    <property type="match status" value="1"/>
</dbReference>
<dbReference type="Pfam" id="PF01183">
    <property type="entry name" value="Glyco_hydro_25"/>
    <property type="match status" value="1"/>
</dbReference>
<comment type="caution">
    <text evidence="4">The sequence shown here is derived from an EMBL/GenBank/DDBJ whole genome shotgun (WGS) entry which is preliminary data.</text>
</comment>
<evidence type="ECO:0000313" key="5">
    <source>
        <dbReference type="Proteomes" id="UP001496627"/>
    </source>
</evidence>
<name>A0ABV0M3Q0_9HYPH</name>
<dbReference type="SMART" id="SM00641">
    <property type="entry name" value="Glyco_25"/>
    <property type="match status" value="1"/>
</dbReference>
<evidence type="ECO:0000256" key="3">
    <source>
        <dbReference type="ARBA" id="ARBA00023295"/>
    </source>
</evidence>
<dbReference type="InterPro" id="IPR017853">
    <property type="entry name" value="GH"/>
</dbReference>
<dbReference type="PROSITE" id="PS51904">
    <property type="entry name" value="GLYCOSYL_HYDROL_F25_2"/>
    <property type="match status" value="1"/>
</dbReference>
<dbReference type="RefSeq" id="WP_037147554.1">
    <property type="nucleotide sequence ID" value="NZ_JBEAAL010000011.1"/>
</dbReference>
<dbReference type="PROSITE" id="PS51257">
    <property type="entry name" value="PROKAR_LIPOPROTEIN"/>
    <property type="match status" value="1"/>
</dbReference>
<dbReference type="SUPFAM" id="SSF51445">
    <property type="entry name" value="(Trans)glycosidases"/>
    <property type="match status" value="1"/>
</dbReference>
<evidence type="ECO:0000256" key="2">
    <source>
        <dbReference type="ARBA" id="ARBA00022801"/>
    </source>
</evidence>
<comment type="similarity">
    <text evidence="1">Belongs to the glycosyl hydrolase 25 family.</text>
</comment>
<evidence type="ECO:0000313" key="4">
    <source>
        <dbReference type="EMBL" id="MEQ1406484.1"/>
    </source>
</evidence>
<dbReference type="InterPro" id="IPR018077">
    <property type="entry name" value="Glyco_hydro_fam25_subgr"/>
</dbReference>
<dbReference type="PANTHER" id="PTHR34135:SF2">
    <property type="entry name" value="LYSOZYME"/>
    <property type="match status" value="1"/>
</dbReference>
<keyword evidence="3" id="KW-0326">Glycosidase</keyword>
<sequence length="269" mass="30040">MPRLLLALIATAILGTGCTSTDYDFVETASVKKLPFKDSDPQDFGKNHPGRHEVHGIDLSKWNGDGIDWATVKKSGIAFVFIKATEGKDRIDPTFEKNWRGAAAAGIPHAPYHFYYFCSTPDEQADWFIANVPRGAVTLPPVLDAEWNHASPTCKLRPDSATVRDVLQRFMDRLEAHYGKRPIIYTSVDFHRDNLVGSFNDYQFWLRSVAAHPGEIYAGRRWAFWQYTSTGVVPGIKGETDINVFAGTAKNWNSWVATVSDNKTVASAE</sequence>
<keyword evidence="5" id="KW-1185">Reference proteome</keyword>
<dbReference type="Proteomes" id="UP001496627">
    <property type="component" value="Unassembled WGS sequence"/>
</dbReference>
<reference evidence="4 5" key="1">
    <citation type="submission" date="2024-05" db="EMBL/GenBank/DDBJ databases">
        <title>Neorhizobium sp. Rsf11, a plant growth promoting and heavy metal resistant PAH-degrader.</title>
        <authorList>
            <person name="Golubev S.N."/>
            <person name="Muratova A.Y."/>
            <person name="Markelova M.I."/>
        </authorList>
    </citation>
    <scope>NUCLEOTIDE SEQUENCE [LARGE SCALE GENOMIC DNA]</scope>
    <source>
        <strain evidence="4 5">Rsf11</strain>
    </source>
</reference>
<dbReference type="EMBL" id="JBEAAL010000011">
    <property type="protein sequence ID" value="MEQ1406484.1"/>
    <property type="molecule type" value="Genomic_DNA"/>
</dbReference>